<dbReference type="GO" id="GO:0003700">
    <property type="term" value="F:DNA-binding transcription factor activity"/>
    <property type="evidence" value="ECO:0007669"/>
    <property type="project" value="TreeGrafter"/>
</dbReference>
<dbReference type="RefSeq" id="WP_170273571.1">
    <property type="nucleotide sequence ID" value="NZ_BAAAKH010000007.1"/>
</dbReference>
<dbReference type="GO" id="GO:0000976">
    <property type="term" value="F:transcription cis-regulatory region binding"/>
    <property type="evidence" value="ECO:0007669"/>
    <property type="project" value="TreeGrafter"/>
</dbReference>
<dbReference type="Pfam" id="PF00440">
    <property type="entry name" value="TetR_N"/>
    <property type="match status" value="1"/>
</dbReference>
<evidence type="ECO:0000256" key="4">
    <source>
        <dbReference type="PROSITE-ProRule" id="PRU00335"/>
    </source>
</evidence>
<evidence type="ECO:0000313" key="7">
    <source>
        <dbReference type="Proteomes" id="UP000549517"/>
    </source>
</evidence>
<keyword evidence="2 4" id="KW-0238">DNA-binding</keyword>
<dbReference type="InterPro" id="IPR050109">
    <property type="entry name" value="HTH-type_TetR-like_transc_reg"/>
</dbReference>
<evidence type="ECO:0000256" key="2">
    <source>
        <dbReference type="ARBA" id="ARBA00023125"/>
    </source>
</evidence>
<dbReference type="EMBL" id="JABEMC010000002">
    <property type="protein sequence ID" value="NNG78448.1"/>
    <property type="molecule type" value="Genomic_DNA"/>
</dbReference>
<evidence type="ECO:0000259" key="5">
    <source>
        <dbReference type="PROSITE" id="PS50977"/>
    </source>
</evidence>
<dbReference type="PANTHER" id="PTHR30055:SF239">
    <property type="entry name" value="TRANSCRIPTIONAL REGULATORY PROTEIN"/>
    <property type="match status" value="1"/>
</dbReference>
<evidence type="ECO:0000256" key="1">
    <source>
        <dbReference type="ARBA" id="ARBA00023015"/>
    </source>
</evidence>
<reference evidence="6 7" key="1">
    <citation type="submission" date="2020-05" db="EMBL/GenBank/DDBJ databases">
        <title>MicrobeNet Type strains.</title>
        <authorList>
            <person name="Nicholson A.C."/>
        </authorList>
    </citation>
    <scope>NUCLEOTIDE SEQUENCE [LARGE SCALE GENOMIC DNA]</scope>
    <source>
        <strain evidence="6 7">CCUG 46604</strain>
    </source>
</reference>
<keyword evidence="3" id="KW-0804">Transcription</keyword>
<keyword evidence="1" id="KW-0805">Transcription regulation</keyword>
<dbReference type="PROSITE" id="PS50977">
    <property type="entry name" value="HTH_TETR_2"/>
    <property type="match status" value="1"/>
</dbReference>
<sequence>MTEMPIALPARSRRQAEILAAARRRVEAEGWDALSMRTLAAELGIRAPSLYKHLPSKDAVRTQLLIDAFAQMGQACWHAIEADASVPALLRAYRATAAESPELYRLATTGPLDRAALPGGLEEWSGQPFFTVIGDPVIAQALWAATHGLTILELDGRLPPGSDVEAAWEELAEAFSSGVAD</sequence>
<evidence type="ECO:0000313" key="6">
    <source>
        <dbReference type="EMBL" id="NNG78448.1"/>
    </source>
</evidence>
<dbReference type="Pfam" id="PF13305">
    <property type="entry name" value="TetR_C_33"/>
    <property type="match status" value="1"/>
</dbReference>
<dbReference type="SUPFAM" id="SSF48498">
    <property type="entry name" value="Tetracyclin repressor-like, C-terminal domain"/>
    <property type="match status" value="1"/>
</dbReference>
<dbReference type="InterPro" id="IPR025996">
    <property type="entry name" value="MT1864/Rv1816-like_C"/>
</dbReference>
<name>A0A849AMJ6_9MICO</name>
<evidence type="ECO:0000256" key="3">
    <source>
        <dbReference type="ARBA" id="ARBA00023163"/>
    </source>
</evidence>
<dbReference type="Proteomes" id="UP000549517">
    <property type="component" value="Unassembled WGS sequence"/>
</dbReference>
<feature type="domain" description="HTH tetR-type" evidence="5">
    <location>
        <begin position="12"/>
        <end position="72"/>
    </location>
</feature>
<dbReference type="Gene3D" id="1.10.357.10">
    <property type="entry name" value="Tetracycline Repressor, domain 2"/>
    <property type="match status" value="1"/>
</dbReference>
<dbReference type="SUPFAM" id="SSF46689">
    <property type="entry name" value="Homeodomain-like"/>
    <property type="match status" value="1"/>
</dbReference>
<dbReference type="PANTHER" id="PTHR30055">
    <property type="entry name" value="HTH-TYPE TRANSCRIPTIONAL REGULATOR RUTR"/>
    <property type="match status" value="1"/>
</dbReference>
<proteinExistence type="predicted"/>
<protein>
    <submittedName>
        <fullName evidence="6">TetR family transcriptional regulator</fullName>
    </submittedName>
</protein>
<feature type="DNA-binding region" description="H-T-H motif" evidence="4">
    <location>
        <begin position="35"/>
        <end position="54"/>
    </location>
</feature>
<accession>A0A849AMJ6</accession>
<dbReference type="InterPro" id="IPR001647">
    <property type="entry name" value="HTH_TetR"/>
</dbReference>
<dbReference type="AlphaFoldDB" id="A0A849AMJ6"/>
<dbReference type="InterPro" id="IPR009057">
    <property type="entry name" value="Homeodomain-like_sf"/>
</dbReference>
<organism evidence="6 7">
    <name type="scientific">Brevibacterium luteolum</name>
    <dbReference type="NCBI Taxonomy" id="199591"/>
    <lineage>
        <taxon>Bacteria</taxon>
        <taxon>Bacillati</taxon>
        <taxon>Actinomycetota</taxon>
        <taxon>Actinomycetes</taxon>
        <taxon>Micrococcales</taxon>
        <taxon>Brevibacteriaceae</taxon>
        <taxon>Brevibacterium</taxon>
    </lineage>
</organism>
<dbReference type="InterPro" id="IPR036271">
    <property type="entry name" value="Tet_transcr_reg_TetR-rel_C_sf"/>
</dbReference>
<comment type="caution">
    <text evidence="6">The sequence shown here is derived from an EMBL/GenBank/DDBJ whole genome shotgun (WGS) entry which is preliminary data.</text>
</comment>
<gene>
    <name evidence="6" type="ORF">HLA91_03535</name>
</gene>